<accession>A0ABQ5APT4</accession>
<evidence type="ECO:0000259" key="4">
    <source>
        <dbReference type="Pfam" id="PF22936"/>
    </source>
</evidence>
<keyword evidence="6" id="KW-1185">Reference proteome</keyword>
<dbReference type="PANTHER" id="PTHR42648:SF18">
    <property type="entry name" value="RETROTRANSPOSON, UNCLASSIFIED-LIKE PROTEIN"/>
    <property type="match status" value="1"/>
</dbReference>
<keyword evidence="1" id="KW-0645">Protease</keyword>
<name>A0ABQ5APT4_9ASTR</name>
<evidence type="ECO:0000313" key="6">
    <source>
        <dbReference type="Proteomes" id="UP001151760"/>
    </source>
</evidence>
<organism evidence="5 6">
    <name type="scientific">Tanacetum coccineum</name>
    <dbReference type="NCBI Taxonomy" id="301880"/>
    <lineage>
        <taxon>Eukaryota</taxon>
        <taxon>Viridiplantae</taxon>
        <taxon>Streptophyta</taxon>
        <taxon>Embryophyta</taxon>
        <taxon>Tracheophyta</taxon>
        <taxon>Spermatophyta</taxon>
        <taxon>Magnoliopsida</taxon>
        <taxon>eudicotyledons</taxon>
        <taxon>Gunneridae</taxon>
        <taxon>Pentapetalae</taxon>
        <taxon>asterids</taxon>
        <taxon>campanulids</taxon>
        <taxon>Asterales</taxon>
        <taxon>Asteraceae</taxon>
        <taxon>Asteroideae</taxon>
        <taxon>Anthemideae</taxon>
        <taxon>Anthemidinae</taxon>
        <taxon>Tanacetum</taxon>
    </lineage>
</organism>
<comment type="caution">
    <text evidence="5">The sequence shown here is derived from an EMBL/GenBank/DDBJ whole genome shotgun (WGS) entry which is preliminary data.</text>
</comment>
<dbReference type="Pfam" id="PF13976">
    <property type="entry name" value="gag_pre-integrs"/>
    <property type="match status" value="1"/>
</dbReference>
<proteinExistence type="predicted"/>
<protein>
    <submittedName>
        <fullName evidence="5">Integrase, catalytic region, zinc finger, CCHC-type containing protein</fullName>
    </submittedName>
</protein>
<dbReference type="InterPro" id="IPR039537">
    <property type="entry name" value="Retrotran_Ty1/copia-like"/>
</dbReference>
<dbReference type="PANTHER" id="PTHR42648">
    <property type="entry name" value="TRANSPOSASE, PUTATIVE-RELATED"/>
    <property type="match status" value="1"/>
</dbReference>
<sequence>MDAEQAFWLRISNLTNKHSDASPVKIKAPKELPNVSLVNESLKKLKFHLSRFDNVVKIRTTPDARTKGKWGESMNMDGNRKESCNLEAELLKSQNAFNDLLKRHSQLEKHCISLECSIQLNQEIFQKQESCDNQNALEILEFFKNNDLKAHLQDKDSTICKLKDIIKSLREKSKEENVNYDYCELETKNVDMENKNENLKAQIQDKVFVITEAHINYLKYTQEQADILQGIVEQAKAAQPLDKELDFALPKRLLSHPKTMSRKLGLKCSTSKYESKPTGNKKNDKILQTPSRNIMNKVKAQPRKVNKKNRVVEPICHANVKHLKLNTNPDLNCATCKKSLFDDVHDKCLLDFVKNVVQIVLWYLDSGCSKHMTGNRSQLMNFVSKFLGTVRFGNDQIARIMGYGDYQLGNVVILRVYYVEGLGHNLFSVGQFCDADLEVAFWKNTCFIRNLEGVDLLSGSRDTNLYTISLDDMLRSSLICLLSKASKTKSWLWHRRLSHLNFGTLNKLAKDGLARGIPRLKFQKDHLCSACSLGKSKKSSHQPKAEDTNQEKLYLLHMDLCGPMRVASINGKRYWDFFGYTPVKKAFRIYNRSTWIITETIHVTFDELTAMASEQFSLGPRLQGMTPTTS</sequence>
<evidence type="ECO:0000259" key="3">
    <source>
        <dbReference type="Pfam" id="PF13976"/>
    </source>
</evidence>
<dbReference type="InterPro" id="IPR054722">
    <property type="entry name" value="PolX-like_BBD"/>
</dbReference>
<dbReference type="InterPro" id="IPR025724">
    <property type="entry name" value="GAG-pre-integrase_dom"/>
</dbReference>
<feature type="non-terminal residue" evidence="5">
    <location>
        <position position="630"/>
    </location>
</feature>
<dbReference type="EMBL" id="BQNB010012527">
    <property type="protein sequence ID" value="GJT04675.1"/>
    <property type="molecule type" value="Genomic_DNA"/>
</dbReference>
<evidence type="ECO:0000256" key="1">
    <source>
        <dbReference type="ARBA" id="ARBA00022670"/>
    </source>
</evidence>
<reference evidence="5" key="1">
    <citation type="journal article" date="2022" name="Int. J. Mol. Sci.">
        <title>Draft Genome of Tanacetum Coccineum: Genomic Comparison of Closely Related Tanacetum-Family Plants.</title>
        <authorList>
            <person name="Yamashiro T."/>
            <person name="Shiraishi A."/>
            <person name="Nakayama K."/>
            <person name="Satake H."/>
        </authorList>
    </citation>
    <scope>NUCLEOTIDE SEQUENCE</scope>
</reference>
<feature type="domain" description="Retrovirus-related Pol polyprotein from transposon TNT 1-94-like beta-barrel" evidence="4">
    <location>
        <begin position="362"/>
        <end position="434"/>
    </location>
</feature>
<dbReference type="Pfam" id="PF22936">
    <property type="entry name" value="Pol_BBD"/>
    <property type="match status" value="1"/>
</dbReference>
<gene>
    <name evidence="5" type="ORF">Tco_0839137</name>
</gene>
<feature type="region of interest" description="Disordered" evidence="2">
    <location>
        <begin position="270"/>
        <end position="290"/>
    </location>
</feature>
<keyword evidence="1" id="KW-0378">Hydrolase</keyword>
<evidence type="ECO:0000313" key="5">
    <source>
        <dbReference type="EMBL" id="GJT04675.1"/>
    </source>
</evidence>
<evidence type="ECO:0000256" key="2">
    <source>
        <dbReference type="SAM" id="MobiDB-lite"/>
    </source>
</evidence>
<feature type="domain" description="GAG-pre-integrase" evidence="3">
    <location>
        <begin position="464"/>
        <end position="536"/>
    </location>
</feature>
<reference evidence="5" key="2">
    <citation type="submission" date="2022-01" db="EMBL/GenBank/DDBJ databases">
        <authorList>
            <person name="Yamashiro T."/>
            <person name="Shiraishi A."/>
            <person name="Satake H."/>
            <person name="Nakayama K."/>
        </authorList>
    </citation>
    <scope>NUCLEOTIDE SEQUENCE</scope>
</reference>
<dbReference type="Proteomes" id="UP001151760">
    <property type="component" value="Unassembled WGS sequence"/>
</dbReference>